<keyword evidence="22" id="KW-0812">Transmembrane</keyword>
<keyword evidence="22" id="KW-0732">Signal</keyword>
<evidence type="ECO:0000256" key="14">
    <source>
        <dbReference type="ARBA" id="ARBA00022890"/>
    </source>
</evidence>
<comment type="subunit">
    <text evidence="22 23">Homotrimer of disulfide-linked HA1-HA2.</text>
</comment>
<feature type="site" description="Cleavage; by host" evidence="22">
    <location>
        <begin position="342"/>
        <end position="343"/>
    </location>
</feature>
<evidence type="ECO:0000256" key="1">
    <source>
        <dbReference type="ARBA" id="ARBA00004310"/>
    </source>
</evidence>
<gene>
    <name evidence="22 24" type="primary">HA</name>
</gene>
<comment type="subcellular location">
    <subcellularLocation>
        <location evidence="1 22">Host apical cell membrane</location>
        <topology evidence="1 22">Single-pass type I membrane protein</topology>
    </subcellularLocation>
    <subcellularLocation>
        <location evidence="22">Virion membrane</location>
        <topology evidence="22">Single-pass type I membrane protein</topology>
    </subcellularLocation>
    <text evidence="22">Targeted to the apical plasma membrane in epithelial polarized cells through a signal present in the transmembrane domain. Associated with glycosphingolipid- and cholesterol-enriched detergent-resistant lipid rafts.</text>
</comment>
<protein>
    <recommendedName>
        <fullName evidence="22">Hemagglutinin</fullName>
    </recommendedName>
    <component>
        <recommendedName>
            <fullName evidence="22">Hemagglutinin HA1 chain</fullName>
        </recommendedName>
    </component>
    <component>
        <recommendedName>
            <fullName evidence="22">Hemagglutinin HA2 chain</fullName>
        </recommendedName>
    </component>
</protein>
<keyword evidence="15 22" id="KW-0472">Membrane</keyword>
<proteinExistence type="inferred from homology"/>
<dbReference type="PRINTS" id="PR00330">
    <property type="entry name" value="HEMAGGLUTN1"/>
</dbReference>
<dbReference type="SUPFAM" id="SSF58064">
    <property type="entry name" value="Influenza hemagglutinin (stalk)"/>
    <property type="match status" value="1"/>
</dbReference>
<keyword evidence="14 22" id="KW-1164">Virus endocytosis by host</keyword>
<keyword evidence="19 22" id="KW-1167">Clathrin- and caveolin-independent endocytosis of virus by host</keyword>
<dbReference type="InterPro" id="IPR008980">
    <property type="entry name" value="Capsid_hemagglutn"/>
</dbReference>
<keyword evidence="21 22" id="KW-1160">Virus entry into host cell</keyword>
<comment type="function">
    <text evidence="23">Binds to sialic acid-containing receptors on the cell surface, bringing about the attachment of the virus particle to the cell. This attachment induces virion internalization of about two third of the virus particles through clathrin-dependent endocytosis and about one third through a clathrin- and caveolin-independent pathway. Plays a major role in the determination of host range restriction and virulence. Class I viral fusion protein. Responsible for penetration of the virus into the cell cytoplasm by mediating the fusion of the membrane of the endocytosed virus particle with the endosomal membrane. Low pH in endosomes induces an irreversible conformational change in HA2, releasing the fusion hydrophobic peptide. Several trimers are required to form a competent fusion pore.</text>
</comment>
<comment type="similarity">
    <text evidence="2 22 23">Belongs to the influenza viruses hemagglutinin family.</text>
</comment>
<keyword evidence="18 22" id="KW-0325">Glycoprotein</keyword>
<evidence type="ECO:0000256" key="17">
    <source>
        <dbReference type="ARBA" id="ARBA00023157"/>
    </source>
</evidence>
<keyword evidence="17 22" id="KW-1015">Disulfide bond</keyword>
<evidence type="ECO:0000256" key="23">
    <source>
        <dbReference type="RuleBase" id="RU003324"/>
    </source>
</evidence>
<feature type="chain" id="PRO_5023257358" description="Hemagglutinin HA2 chain" evidence="22">
    <location>
        <begin position="343"/>
        <end position="564"/>
    </location>
</feature>
<dbReference type="GO" id="GO:0016020">
    <property type="term" value="C:membrane"/>
    <property type="evidence" value="ECO:0007669"/>
    <property type="project" value="UniProtKB-UniRule"/>
</dbReference>
<dbReference type="SUPFAM" id="SSF49818">
    <property type="entry name" value="Viral protein domain"/>
    <property type="match status" value="1"/>
</dbReference>
<comment type="function">
    <text evidence="22">Binds to sialic acid-containing receptors on the cell surface, bringing about the attachment of the virus particle to the cell. This attachment induces virion internalization either through clathrin-dependent endocytosis or through clathrin- and caveolin-independent pathway. Plays a major role in the determination of host range restriction and virulence. Class I viral fusion protein. Responsible for penetration of the virus into the cell cytoplasm by mediating the fusion of the membrane of the endocytosed virus particle with the endosomal membrane. Low pH in endosomes induces an irreversible conformational change in HA2, releasing the fusion hydrophobic peptide. Several trimers are required to form a competent fusion pore.</text>
</comment>
<evidence type="ECO:0000313" key="24">
    <source>
        <dbReference type="EMBL" id="AHN00166.1"/>
    </source>
</evidence>
<evidence type="ECO:0000256" key="16">
    <source>
        <dbReference type="ARBA" id="ARBA00023139"/>
    </source>
</evidence>
<keyword evidence="9 22" id="KW-1162">Viral penetration into host cytoplasm</keyword>
<dbReference type="InterPro" id="IPR000149">
    <property type="entry name" value="Hemagglutn_influenz_A"/>
</dbReference>
<keyword evidence="7 22" id="KW-1165">Clathrin-mediated endocytosis of virus by host</keyword>
<organism evidence="24 25">
    <name type="scientific">Influenza A virus</name>
    <name type="common">A/duck/Wisconsin/2676/1985(H12N5)</name>
    <dbReference type="NCBI Taxonomy" id="1445054"/>
    <lineage>
        <taxon>Viruses</taxon>
        <taxon>Riboviria</taxon>
        <taxon>Orthornavirae</taxon>
        <taxon>Negarnaviricota</taxon>
        <taxon>Polyploviricotina</taxon>
        <taxon>Insthoviricetes</taxon>
        <taxon>Articulavirales</taxon>
        <taxon>Orthomyxoviridae</taxon>
        <taxon>Alphainfluenzavirus</taxon>
        <taxon>Alphainfluenzavirus influenzae</taxon>
        <taxon>Influenza A virus</taxon>
    </lineage>
</organism>
<keyword evidence="10 22" id="KW-1161">Viral attachment to host cell</keyword>
<keyword evidence="13 22" id="KW-0261">Viral envelope protein</keyword>
<dbReference type="GO" id="GO:0019064">
    <property type="term" value="P:fusion of virus membrane with host plasma membrane"/>
    <property type="evidence" value="ECO:0007669"/>
    <property type="project" value="InterPro"/>
</dbReference>
<feature type="disulfide bond" evidence="22">
    <location>
        <begin position="486"/>
        <end position="490"/>
    </location>
</feature>
<dbReference type="InterPro" id="IPR001364">
    <property type="entry name" value="Hemagglutn_influenz_A/B"/>
</dbReference>
<dbReference type="GO" id="GO:0019031">
    <property type="term" value="C:viral envelope"/>
    <property type="evidence" value="ECO:0007669"/>
    <property type="project" value="UniProtKB-UniRule"/>
</dbReference>
<evidence type="ECO:0000256" key="10">
    <source>
        <dbReference type="ARBA" id="ARBA00022804"/>
    </source>
</evidence>
<dbReference type="EMBL" id="CY178350">
    <property type="protein sequence ID" value="AHN00166.1"/>
    <property type="molecule type" value="Viral_cRNA"/>
</dbReference>
<dbReference type="InterPro" id="IPR013828">
    <property type="entry name" value="Hemagglutn_HA1_a/b_dom_sf"/>
</dbReference>
<reference evidence="24 25" key="1">
    <citation type="submission" date="2014-03" db="EMBL/GenBank/DDBJ databases">
        <authorList>
            <consortium name="The NIAID Influenza Genome Sequencing Consortium"/>
        </authorList>
    </citation>
    <scope>NUCLEOTIDE SEQUENCE [LARGE SCALE GENOMIC DNA]</scope>
    <source>
        <strain evidence="24">A/duck/Wisconsin/2676/1985</strain>
    </source>
</reference>
<comment type="PTM">
    <text evidence="22">Palmitoylated.</text>
</comment>
<dbReference type="PRINTS" id="PR00329">
    <property type="entry name" value="HEMAGGLUTN12"/>
</dbReference>
<evidence type="ECO:0000256" key="4">
    <source>
        <dbReference type="ARBA" id="ARBA00022510"/>
    </source>
</evidence>
<feature type="lipid moiety-binding region" description="S-palmitoyl cysteine; by host" evidence="22">
    <location>
        <position position="563"/>
    </location>
</feature>
<evidence type="ECO:0000256" key="18">
    <source>
        <dbReference type="ARBA" id="ARBA00023180"/>
    </source>
</evidence>
<evidence type="ECO:0000256" key="8">
    <source>
        <dbReference type="ARBA" id="ARBA00022581"/>
    </source>
</evidence>
<keyword evidence="22" id="KW-1133">Transmembrane helix</keyword>
<feature type="disulfide bond" evidence="22">
    <location>
        <begin position="72"/>
        <end position="84"/>
    </location>
</feature>
<keyword evidence="12 22" id="KW-1043">Host membrane</keyword>
<dbReference type="GO" id="GO:0046761">
    <property type="term" value="P:viral budding from plasma membrane"/>
    <property type="evidence" value="ECO:0007669"/>
    <property type="project" value="UniProtKB-UniRule"/>
</dbReference>
<keyword evidence="4 22" id="KW-1170">Fusion of virus membrane with host endosomal membrane</keyword>
<keyword evidence="20 22" id="KW-0449">Lipoprotein</keyword>
<feature type="lipid moiety-binding region" description="S-palmitoyl cysteine; by host" evidence="22">
    <location>
        <position position="560"/>
    </location>
</feature>
<dbReference type="GO" id="GO:0046789">
    <property type="term" value="F:host cell surface receptor binding"/>
    <property type="evidence" value="ECO:0007669"/>
    <property type="project" value="UniProtKB-UniRule"/>
</dbReference>
<evidence type="ECO:0000256" key="2">
    <source>
        <dbReference type="ARBA" id="ARBA00006321"/>
    </source>
</evidence>
<dbReference type="Gene3D" id="3.90.209.20">
    <property type="match status" value="1"/>
</dbReference>
<keyword evidence="5 22" id="KW-1032">Host cell membrane</keyword>
<evidence type="ECO:0000256" key="21">
    <source>
        <dbReference type="ARBA" id="ARBA00023296"/>
    </source>
</evidence>
<comment type="PTM">
    <text evidence="22">In natural infection, inactive HA is matured into HA1 and HA2 outside the cell by one or more trypsin-like, arginine-specific endoprotease secreted by the bronchial epithelial cells. One identified protease that may be involved in this process is secreted in lungs by club cells.</text>
</comment>
<evidence type="ECO:0000256" key="6">
    <source>
        <dbReference type="ARBA" id="ARBA00022546"/>
    </source>
</evidence>
<keyword evidence="6 22" id="KW-0348">Hemagglutinin</keyword>
<evidence type="ECO:0000256" key="5">
    <source>
        <dbReference type="ARBA" id="ARBA00022511"/>
    </source>
</evidence>
<keyword evidence="3 22" id="KW-1168">Fusion of virus membrane with host membrane</keyword>
<dbReference type="HAMAP" id="MF_04072">
    <property type="entry name" value="INFV_HEMA"/>
    <property type="match status" value="1"/>
</dbReference>
<sequence>MEKFIILSTVLAASFAYDKICIGYQTNNSTETVNTLIEQNVPVTQVEELVHGGIDPILCGTELGSPLVLDDCSLEGLILGNPKCDLYLNGREWSYIVERPKEMEGVCYPGSIENQEELRSLFSSIKKYERVKMFDFTKWNVTYTGTSKACNNTSNQGSFYRSMRWLTLKSGQFPVQTDEYKNTRDSDIVFTWAIHHPPTSDEQVKLYKNPDTLSSVTTDEINRSFKPNIGPRPLVRGQQGRMDYYWAVLKPGQTVKIQTNGNLIAPEYGHLITGKSHGRILKNNLPIGQCVTECQLNEGVMNTSKPFQNTSKHYIGKCPKYIPSGSLKLAIGLRNVPQVQDRGLFGAIAGFIEGGWPGLVAGWYGFQHQNAEGTGIAADRDSTQRAIDNMQNKLNNVIDKMNKQFGVVNHEFSEVESRINMINSKIDDQITDIWAYNAELLVLLENQKTLDEHDANVRNLHDRVRRVLRENAIDTGDGCFEILHKCDNNCMDTIRNGTYNHKEYEEESKIERQKINGVKLEENSTYKILSIYSSVASSLVLLLMIIGGFIFGCQNGNVRCTFCI</sequence>
<evidence type="ECO:0000256" key="3">
    <source>
        <dbReference type="ARBA" id="ARBA00022506"/>
    </source>
</evidence>
<evidence type="ECO:0000256" key="15">
    <source>
        <dbReference type="ARBA" id="ARBA00023136"/>
    </source>
</evidence>
<evidence type="ECO:0000256" key="11">
    <source>
        <dbReference type="ARBA" id="ARBA00022844"/>
    </source>
</evidence>
<comment type="caution">
    <text evidence="22">Lacks conserved residue(s) required for the propagation of feature annotation.</text>
</comment>
<keyword evidence="8 22" id="KW-0945">Host-virus interaction</keyword>
<dbReference type="Proteomes" id="UP000144655">
    <property type="component" value="Genome"/>
</dbReference>
<dbReference type="Pfam" id="PF00509">
    <property type="entry name" value="Hemagglutinin"/>
    <property type="match status" value="1"/>
</dbReference>
<evidence type="ECO:0000256" key="20">
    <source>
        <dbReference type="ARBA" id="ARBA00023288"/>
    </source>
</evidence>
<evidence type="ECO:0000256" key="9">
    <source>
        <dbReference type="ARBA" id="ARBA00022595"/>
    </source>
</evidence>
<feature type="disulfide bond" evidence="22">
    <location>
        <begin position="294"/>
        <end position="318"/>
    </location>
</feature>
<evidence type="ECO:0000256" key="13">
    <source>
        <dbReference type="ARBA" id="ARBA00022879"/>
    </source>
</evidence>
<dbReference type="GO" id="GO:0075512">
    <property type="term" value="P:clathrin-dependent endocytosis of virus by host cell"/>
    <property type="evidence" value="ECO:0007669"/>
    <property type="project" value="UniProtKB-UniRule"/>
</dbReference>
<evidence type="ECO:0000256" key="7">
    <source>
        <dbReference type="ARBA" id="ARBA00022570"/>
    </source>
</evidence>
<accession>A0A023LNG5</accession>
<keyword evidence="11 22" id="KW-0946">Virion</keyword>
<dbReference type="GO" id="GO:0020002">
    <property type="term" value="C:host cell plasma membrane"/>
    <property type="evidence" value="ECO:0007669"/>
    <property type="project" value="UniProtKB-SubCell"/>
</dbReference>
<dbReference type="GO" id="GO:0039654">
    <property type="term" value="P:fusion of virus membrane with host endosome membrane"/>
    <property type="evidence" value="ECO:0007669"/>
    <property type="project" value="UniProtKB-UniRule"/>
</dbReference>
<dbReference type="GO" id="GO:0019062">
    <property type="term" value="P:virion attachment to host cell"/>
    <property type="evidence" value="ECO:0007669"/>
    <property type="project" value="UniProtKB-KW"/>
</dbReference>
<keyword evidence="16 22" id="KW-0564">Palmitate</keyword>
<evidence type="ECO:0000313" key="25">
    <source>
        <dbReference type="Proteomes" id="UP000144655"/>
    </source>
</evidence>
<name>A0A023LNG5_9INFA</name>
<evidence type="ECO:0000256" key="12">
    <source>
        <dbReference type="ARBA" id="ARBA00022870"/>
    </source>
</evidence>
<dbReference type="Gene3D" id="3.90.20.10">
    <property type="match status" value="1"/>
</dbReference>
<dbReference type="GO" id="GO:0055036">
    <property type="term" value="C:virion membrane"/>
    <property type="evidence" value="ECO:0007669"/>
    <property type="project" value="UniProtKB-SubCell"/>
</dbReference>
<feature type="lipid moiety-binding region" description="S-palmitoyl cysteine; by host" evidence="22">
    <location>
        <position position="553"/>
    </location>
</feature>
<evidence type="ECO:0000256" key="19">
    <source>
        <dbReference type="ARBA" id="ARBA00023261"/>
    </source>
</evidence>
<feature type="transmembrane region" description="Helical" evidence="22">
    <location>
        <begin position="529"/>
        <end position="551"/>
    </location>
</feature>
<evidence type="ECO:0000256" key="22">
    <source>
        <dbReference type="HAMAP-Rule" id="MF_04072"/>
    </source>
</evidence>